<protein>
    <submittedName>
        <fullName evidence="1">PHP-associated domain-containing protein</fullName>
    </submittedName>
</protein>
<reference evidence="1 2" key="1">
    <citation type="journal article" date="2019" name="Int. J. Syst. Evol. Microbiol.">
        <title>The Global Catalogue of Microorganisms (GCM) 10K type strain sequencing project: providing services to taxonomists for standard genome sequencing and annotation.</title>
        <authorList>
            <consortium name="The Broad Institute Genomics Platform"/>
            <consortium name="The Broad Institute Genome Sequencing Center for Infectious Disease"/>
            <person name="Wu L."/>
            <person name="Ma J."/>
        </authorList>
    </citation>
    <scope>NUCLEOTIDE SEQUENCE [LARGE SCALE GENOMIC DNA]</scope>
    <source>
        <strain evidence="1 2">RDMS1</strain>
    </source>
</reference>
<evidence type="ECO:0000313" key="1">
    <source>
        <dbReference type="EMBL" id="MFC7189312.1"/>
    </source>
</evidence>
<dbReference type="RefSeq" id="WP_390204826.1">
    <property type="nucleotide sequence ID" value="NZ_JBHTAX010000001.1"/>
</dbReference>
<gene>
    <name evidence="1" type="ORF">ACFQL7_05260</name>
</gene>
<sequence>MAFAKWHDLDAVAVTNHDYYSQFDIDTGDVTVVPGIEISTTDGHVLIGPNPPARTTAGTLTPEEAIDIAHDRGCAAIVAHPFRNSSVRKLDLPFDAYEVNGKRSVAIEHLQQLANSNGLPLVGGSDAHYPFEVGRAYTEIEVDEITPESVVDAVQDGRVEYQLNESLSTRLIGRLYKLIHQYKGHTSG</sequence>
<dbReference type="PANTHER" id="PTHR42924:SF3">
    <property type="entry name" value="POLYMERASE_HISTIDINOL PHOSPHATASE N-TERMINAL DOMAIN-CONTAINING PROTEIN"/>
    <property type="match status" value="1"/>
</dbReference>
<proteinExistence type="predicted"/>
<dbReference type="PANTHER" id="PTHR42924">
    <property type="entry name" value="EXONUCLEASE"/>
    <property type="match status" value="1"/>
</dbReference>
<organism evidence="1 2">
    <name type="scientific">Halocatena marina</name>
    <dbReference type="NCBI Taxonomy" id="2934937"/>
    <lineage>
        <taxon>Archaea</taxon>
        <taxon>Methanobacteriati</taxon>
        <taxon>Methanobacteriota</taxon>
        <taxon>Stenosarchaea group</taxon>
        <taxon>Halobacteria</taxon>
        <taxon>Halobacteriales</taxon>
        <taxon>Natronomonadaceae</taxon>
        <taxon>Halocatena</taxon>
    </lineage>
</organism>
<comment type="caution">
    <text evidence="1">The sequence shown here is derived from an EMBL/GenBank/DDBJ whole genome shotgun (WGS) entry which is preliminary data.</text>
</comment>
<dbReference type="InterPro" id="IPR052018">
    <property type="entry name" value="PHP_domain"/>
</dbReference>
<keyword evidence="2" id="KW-1185">Reference proteome</keyword>
<dbReference type="Gene3D" id="3.20.20.140">
    <property type="entry name" value="Metal-dependent hydrolases"/>
    <property type="match status" value="1"/>
</dbReference>
<name>A0ABD5YL75_9EURY</name>
<dbReference type="EMBL" id="JBHTAX010000001">
    <property type="protein sequence ID" value="MFC7189312.1"/>
    <property type="molecule type" value="Genomic_DNA"/>
</dbReference>
<dbReference type="Pfam" id="PF13263">
    <property type="entry name" value="PHP_C"/>
    <property type="match status" value="1"/>
</dbReference>
<dbReference type="InterPro" id="IPR016195">
    <property type="entry name" value="Pol/histidinol_Pase-like"/>
</dbReference>
<dbReference type="Proteomes" id="UP001596417">
    <property type="component" value="Unassembled WGS sequence"/>
</dbReference>
<dbReference type="SUPFAM" id="SSF89550">
    <property type="entry name" value="PHP domain-like"/>
    <property type="match status" value="1"/>
</dbReference>
<evidence type="ECO:0000313" key="2">
    <source>
        <dbReference type="Proteomes" id="UP001596417"/>
    </source>
</evidence>
<accession>A0ABD5YL75</accession>
<dbReference type="AlphaFoldDB" id="A0ABD5YL75"/>